<dbReference type="AlphaFoldDB" id="A0A4Y7RMQ7"/>
<proteinExistence type="predicted"/>
<organism evidence="1 2">
    <name type="scientific">Pelotomaculum propionicicum</name>
    <dbReference type="NCBI Taxonomy" id="258475"/>
    <lineage>
        <taxon>Bacteria</taxon>
        <taxon>Bacillati</taxon>
        <taxon>Bacillota</taxon>
        <taxon>Clostridia</taxon>
        <taxon>Eubacteriales</taxon>
        <taxon>Desulfotomaculaceae</taxon>
        <taxon>Pelotomaculum</taxon>
    </lineage>
</organism>
<name>A0A4Y7RMQ7_9FIRM</name>
<comment type="caution">
    <text evidence="1">The sequence shown here is derived from an EMBL/GenBank/DDBJ whole genome shotgun (WGS) entry which is preliminary data.</text>
</comment>
<evidence type="ECO:0000313" key="1">
    <source>
        <dbReference type="EMBL" id="TEB10111.1"/>
    </source>
</evidence>
<gene>
    <name evidence="1" type="ORF">Pmgp_02615</name>
</gene>
<keyword evidence="2" id="KW-1185">Reference proteome</keyword>
<evidence type="ECO:0000313" key="2">
    <source>
        <dbReference type="Proteomes" id="UP000297597"/>
    </source>
</evidence>
<reference evidence="1 2" key="1">
    <citation type="journal article" date="2018" name="Environ. Microbiol.">
        <title>Novel energy conservation strategies and behaviour of Pelotomaculum schinkii driving syntrophic propionate catabolism.</title>
        <authorList>
            <person name="Hidalgo-Ahumada C.A.P."/>
            <person name="Nobu M.K."/>
            <person name="Narihiro T."/>
            <person name="Tamaki H."/>
            <person name="Liu W.T."/>
            <person name="Kamagata Y."/>
            <person name="Stams A.J.M."/>
            <person name="Imachi H."/>
            <person name="Sousa D.Z."/>
        </authorList>
    </citation>
    <scope>NUCLEOTIDE SEQUENCE [LARGE SCALE GENOMIC DNA]</scope>
    <source>
        <strain evidence="1 2">MGP</strain>
    </source>
</reference>
<dbReference type="Proteomes" id="UP000297597">
    <property type="component" value="Unassembled WGS sequence"/>
</dbReference>
<accession>A0A4Y7RMQ7</accession>
<protein>
    <submittedName>
        <fullName evidence="1">Uncharacterized protein</fullName>
    </submittedName>
</protein>
<sequence>MLSQIGCVTIPGEILEKRLLGEALTESENEIFFKRFNMLTDSTKINSPHNDKG</sequence>
<dbReference type="EMBL" id="QFFZ01000032">
    <property type="protein sequence ID" value="TEB10111.1"/>
    <property type="molecule type" value="Genomic_DNA"/>
</dbReference>